<feature type="domain" description="HAT C-terminal dimerisation" evidence="1">
    <location>
        <begin position="212"/>
        <end position="286"/>
    </location>
</feature>
<gene>
    <name evidence="3" type="ORF">RHSIM_Rhsim10G0103300</name>
</gene>
<evidence type="ECO:0000313" key="4">
    <source>
        <dbReference type="Proteomes" id="UP000626092"/>
    </source>
</evidence>
<dbReference type="Pfam" id="PF05699">
    <property type="entry name" value="Dimer_Tnp_hAT"/>
    <property type="match status" value="1"/>
</dbReference>
<evidence type="ECO:0000313" key="3">
    <source>
        <dbReference type="EMBL" id="KAF7129192.1"/>
    </source>
</evidence>
<dbReference type="Proteomes" id="UP000626092">
    <property type="component" value="Unassembled WGS sequence"/>
</dbReference>
<name>A0A834GDB1_RHOSS</name>
<protein>
    <recommendedName>
        <fullName evidence="5">Transposase</fullName>
    </recommendedName>
</protein>
<dbReference type="PANTHER" id="PTHR23272:SF161">
    <property type="entry name" value="ZINC FINGER BED DOMAIN-CONTAINING PROTEIN RICESLEEPER 1-LIKE"/>
    <property type="match status" value="1"/>
</dbReference>
<dbReference type="InterPro" id="IPR025525">
    <property type="entry name" value="hAT-like_transposase_RNase-H"/>
</dbReference>
<dbReference type="AlphaFoldDB" id="A0A834GDB1"/>
<dbReference type="InterPro" id="IPR012337">
    <property type="entry name" value="RNaseH-like_sf"/>
</dbReference>
<dbReference type="Pfam" id="PF14372">
    <property type="entry name" value="hAT-like_RNase-H"/>
    <property type="match status" value="1"/>
</dbReference>
<dbReference type="GO" id="GO:0003677">
    <property type="term" value="F:DNA binding"/>
    <property type="evidence" value="ECO:0007669"/>
    <property type="project" value="InterPro"/>
</dbReference>
<organism evidence="3 4">
    <name type="scientific">Rhododendron simsii</name>
    <name type="common">Sims's rhododendron</name>
    <dbReference type="NCBI Taxonomy" id="118357"/>
    <lineage>
        <taxon>Eukaryota</taxon>
        <taxon>Viridiplantae</taxon>
        <taxon>Streptophyta</taxon>
        <taxon>Embryophyta</taxon>
        <taxon>Tracheophyta</taxon>
        <taxon>Spermatophyta</taxon>
        <taxon>Magnoliopsida</taxon>
        <taxon>eudicotyledons</taxon>
        <taxon>Gunneridae</taxon>
        <taxon>Pentapetalae</taxon>
        <taxon>asterids</taxon>
        <taxon>Ericales</taxon>
        <taxon>Ericaceae</taxon>
        <taxon>Ericoideae</taxon>
        <taxon>Rhodoreae</taxon>
        <taxon>Rhododendron</taxon>
    </lineage>
</organism>
<evidence type="ECO:0000259" key="2">
    <source>
        <dbReference type="Pfam" id="PF14372"/>
    </source>
</evidence>
<comment type="caution">
    <text evidence="3">The sequence shown here is derived from an EMBL/GenBank/DDBJ whole genome shotgun (WGS) entry which is preliminary data.</text>
</comment>
<evidence type="ECO:0008006" key="5">
    <source>
        <dbReference type="Google" id="ProtNLM"/>
    </source>
</evidence>
<feature type="domain" description="hAT-like transposase RNase-H fold" evidence="2">
    <location>
        <begin position="64"/>
        <end position="164"/>
    </location>
</feature>
<dbReference type="OrthoDB" id="1937726at2759"/>
<dbReference type="GO" id="GO:0046983">
    <property type="term" value="F:protein dimerization activity"/>
    <property type="evidence" value="ECO:0007669"/>
    <property type="project" value="InterPro"/>
</dbReference>
<keyword evidence="4" id="KW-1185">Reference proteome</keyword>
<dbReference type="EMBL" id="WJXA01000010">
    <property type="protein sequence ID" value="KAF7129192.1"/>
    <property type="molecule type" value="Genomic_DNA"/>
</dbReference>
<dbReference type="SUPFAM" id="SSF53098">
    <property type="entry name" value="Ribonuclease H-like"/>
    <property type="match status" value="1"/>
</dbReference>
<dbReference type="InterPro" id="IPR008906">
    <property type="entry name" value="HATC_C_dom"/>
</dbReference>
<evidence type="ECO:0000259" key="1">
    <source>
        <dbReference type="Pfam" id="PF05699"/>
    </source>
</evidence>
<accession>A0A834GDB1</accession>
<reference evidence="3" key="1">
    <citation type="submission" date="2019-11" db="EMBL/GenBank/DDBJ databases">
        <authorList>
            <person name="Liu Y."/>
            <person name="Hou J."/>
            <person name="Li T.-Q."/>
            <person name="Guan C.-H."/>
            <person name="Wu X."/>
            <person name="Wu H.-Z."/>
            <person name="Ling F."/>
            <person name="Zhang R."/>
            <person name="Shi X.-G."/>
            <person name="Ren J.-P."/>
            <person name="Chen E.-F."/>
            <person name="Sun J.-M."/>
        </authorList>
    </citation>
    <scope>NUCLEOTIDE SEQUENCE</scope>
    <source>
        <strain evidence="3">Adult_tree_wgs_1</strain>
        <tissue evidence="3">Leaves</tissue>
    </source>
</reference>
<dbReference type="PANTHER" id="PTHR23272">
    <property type="entry name" value="BED FINGER-RELATED"/>
    <property type="match status" value="1"/>
</dbReference>
<sequence>MDVPTRWNSTYEMLEAALPLRDAFARLDLIDKNYDHNPSNEEWEIATIICECLEVFFKATCHFSGTCFPTSNVFFPEICKIQMQLNEWETSEYDFLRLMAKPMSQKFAKYWDESCLALAVSVVLDPRCKMAVVEFYYEQIYGPCESTSYIDRVRTTFSKLFDEYGSGGGVLEGSSSSRSHAVMGSSKHNLDGFQEWYEKAHASSIHAYQKSEMDQYLEEIVFPNTEDFNILHWWKVNSGKYPTLARMARDILAVPATTVASEAAFSVGGRVIDESRASLLPDILMKQVLPNNDVNRGVARPKDGF</sequence>
<proteinExistence type="predicted"/>